<evidence type="ECO:0000256" key="9">
    <source>
        <dbReference type="RuleBase" id="RU003862"/>
    </source>
</evidence>
<evidence type="ECO:0000313" key="11">
    <source>
        <dbReference type="Proteomes" id="UP000016944"/>
    </source>
</evidence>
<comment type="similarity">
    <text evidence="3 9">Belongs to the methylenetetrahydrofolate reductase family.</text>
</comment>
<keyword evidence="6 9" id="KW-0560">Oxidoreductase</keyword>
<comment type="pathway">
    <text evidence="2 9">One-carbon metabolism; tetrahydrofolate interconversion.</text>
</comment>
<evidence type="ECO:0000256" key="1">
    <source>
        <dbReference type="ARBA" id="ARBA00001974"/>
    </source>
</evidence>
<evidence type="ECO:0000256" key="4">
    <source>
        <dbReference type="ARBA" id="ARBA00022630"/>
    </source>
</evidence>
<dbReference type="InterPro" id="IPR003171">
    <property type="entry name" value="Mehydrof_redctse-like"/>
</dbReference>
<dbReference type="UniPathway" id="UPA00193"/>
<dbReference type="Pfam" id="PF02219">
    <property type="entry name" value="MTHFR"/>
    <property type="match status" value="1"/>
</dbReference>
<gene>
    <name evidence="10" type="ORF">BN877_p0378</name>
</gene>
<dbReference type="AlphaFoldDB" id="U4QI94"/>
<evidence type="ECO:0000256" key="7">
    <source>
        <dbReference type="ARBA" id="ARBA00034478"/>
    </source>
</evidence>
<dbReference type="PANTHER" id="PTHR45754:SF3">
    <property type="entry name" value="METHYLENETETRAHYDROFOLATE REDUCTASE (NADPH)"/>
    <property type="match status" value="1"/>
</dbReference>
<comment type="cofactor">
    <cofactor evidence="1 9">
        <name>FAD</name>
        <dbReference type="ChEBI" id="CHEBI:57692"/>
    </cofactor>
</comment>
<evidence type="ECO:0000256" key="6">
    <source>
        <dbReference type="ARBA" id="ARBA00023002"/>
    </source>
</evidence>
<keyword evidence="4 9" id="KW-0285">Flavoprotein</keyword>
<dbReference type="EMBL" id="HG518324">
    <property type="protein sequence ID" value="CDI12101.1"/>
    <property type="molecule type" value="Genomic_DNA"/>
</dbReference>
<dbReference type="SUPFAM" id="SSF51730">
    <property type="entry name" value="FAD-linked oxidoreductase"/>
    <property type="match status" value="1"/>
</dbReference>
<dbReference type="HOGENOM" id="CLU_081788_0_0_5"/>
<accession>U4QI94</accession>
<dbReference type="GO" id="GO:0035999">
    <property type="term" value="P:tetrahydrofolate interconversion"/>
    <property type="evidence" value="ECO:0007669"/>
    <property type="project" value="UniProtKB-UniPathway"/>
</dbReference>
<protein>
    <recommendedName>
        <fullName evidence="9">Methylenetetrahydrofolate reductase</fullName>
    </recommendedName>
</protein>
<geneLocation type="plasmid" evidence="10 11">
    <name>IRBL74_p</name>
</geneLocation>
<keyword evidence="10" id="KW-0614">Plasmid</keyword>
<comment type="catalytic activity">
    <reaction evidence="8">
        <text>(6S)-5-methyl-5,6,7,8-tetrahydrofolate + NAD(+) = (6R)-5,10-methylene-5,6,7,8-tetrahydrofolate + NADH + H(+)</text>
        <dbReference type="Rhea" id="RHEA:19821"/>
        <dbReference type="ChEBI" id="CHEBI:15378"/>
        <dbReference type="ChEBI" id="CHEBI:15636"/>
        <dbReference type="ChEBI" id="CHEBI:18608"/>
        <dbReference type="ChEBI" id="CHEBI:57540"/>
        <dbReference type="ChEBI" id="CHEBI:57945"/>
        <dbReference type="EC" id="1.5.1.54"/>
    </reaction>
    <physiologicalReaction direction="right-to-left" evidence="8">
        <dbReference type="Rhea" id="RHEA:19823"/>
    </physiologicalReaction>
</comment>
<dbReference type="PATRIC" id="fig|424182.3.peg.5097"/>
<reference evidence="10 11" key="1">
    <citation type="journal article" date="2013" name="Genome Announc.">
        <title>Complete Genome Sequence of the Sesbania Symbiont and Rice Growth-Promoting Endophyte Rhizobium sp. Strain IRBG74.</title>
        <authorList>
            <person name="Crook M.B."/>
            <person name="Mitra S."/>
            <person name="Ane J.M."/>
            <person name="Sadowsky M.J."/>
            <person name="Gyaneshwar P."/>
        </authorList>
    </citation>
    <scope>NUCLEOTIDE SEQUENCE [LARGE SCALE GENOMIC DNA]</scope>
    <source>
        <strain evidence="10 11">IRBG74</strain>
        <plasmid evidence="11">IRBL74_p</plasmid>
    </source>
</reference>
<dbReference type="Gene3D" id="3.20.20.220">
    <property type="match status" value="1"/>
</dbReference>
<dbReference type="PANTHER" id="PTHR45754">
    <property type="entry name" value="METHYLENETETRAHYDROFOLATE REDUCTASE"/>
    <property type="match status" value="1"/>
</dbReference>
<dbReference type="Proteomes" id="UP000016944">
    <property type="component" value="Plasmid IRBL74_p"/>
</dbReference>
<proteinExistence type="inferred from homology"/>
<dbReference type="GO" id="GO:0071949">
    <property type="term" value="F:FAD binding"/>
    <property type="evidence" value="ECO:0007669"/>
    <property type="project" value="TreeGrafter"/>
</dbReference>
<dbReference type="GO" id="GO:0106312">
    <property type="term" value="F:methylenetetrahydrofolate reductase (NADH) activity"/>
    <property type="evidence" value="ECO:0007669"/>
    <property type="project" value="UniProtKB-EC"/>
</dbReference>
<evidence type="ECO:0000256" key="8">
    <source>
        <dbReference type="ARBA" id="ARBA00048628"/>
    </source>
</evidence>
<comment type="pathway">
    <text evidence="7">Amino-acid biosynthesis; L-methionine biosynthesis via de novo pathway.</text>
</comment>
<evidence type="ECO:0000256" key="2">
    <source>
        <dbReference type="ARBA" id="ARBA00004777"/>
    </source>
</evidence>
<dbReference type="KEGG" id="rir:BN877_p0378"/>
<dbReference type="GO" id="GO:0005829">
    <property type="term" value="C:cytosol"/>
    <property type="evidence" value="ECO:0007669"/>
    <property type="project" value="TreeGrafter"/>
</dbReference>
<dbReference type="InterPro" id="IPR029041">
    <property type="entry name" value="FAD-linked_oxidoreductase-like"/>
</dbReference>
<sequence length="303" mass="32476">MQAEVAGARKRKDIVMGIPNAVNSANQSDVLRGFSVEVTTKDTSQLAGLSDAIPKGTIVSVPFLSTESDADRITAARMTRWAGYEPMPHIAARRLSSEAALSSMLSDLVNEAQVSRLLILAGDADPPKGPFKDTATILRSGILEHYGIRHVSIAGHPEGHPIQSGAMLNAALLEKRQILKEAGIEWSIFTQFAFTSEKVLAWTAELRRSGITAPIHIGIPGPASVKTLLKFAAVCGVSASTAVLKKYGLSITQLLSSAGPDVLVGEYAAALGHSAYGDVRLHFYPFGGIRKTINWLEDYRSRD</sequence>
<dbReference type="RefSeq" id="WP_022557400.1">
    <property type="nucleotide sequence ID" value="NC_022536.1"/>
</dbReference>
<evidence type="ECO:0000256" key="5">
    <source>
        <dbReference type="ARBA" id="ARBA00022827"/>
    </source>
</evidence>
<dbReference type="GO" id="GO:0009086">
    <property type="term" value="P:methionine biosynthetic process"/>
    <property type="evidence" value="ECO:0007669"/>
    <property type="project" value="TreeGrafter"/>
</dbReference>
<evidence type="ECO:0000313" key="10">
    <source>
        <dbReference type="EMBL" id="CDI12101.1"/>
    </source>
</evidence>
<name>U4QI94_9HYPH</name>
<evidence type="ECO:0000256" key="3">
    <source>
        <dbReference type="ARBA" id="ARBA00006743"/>
    </source>
</evidence>
<keyword evidence="5 9" id="KW-0274">FAD</keyword>
<organism evidence="10 11">
    <name type="scientific">Agrobacterium pusense</name>
    <dbReference type="NCBI Taxonomy" id="648995"/>
    <lineage>
        <taxon>Bacteria</taxon>
        <taxon>Pseudomonadati</taxon>
        <taxon>Pseudomonadota</taxon>
        <taxon>Alphaproteobacteria</taxon>
        <taxon>Hyphomicrobiales</taxon>
        <taxon>Rhizobiaceae</taxon>
        <taxon>Rhizobium/Agrobacterium group</taxon>
        <taxon>Agrobacterium</taxon>
    </lineage>
</organism>